<evidence type="ECO:0000313" key="2">
    <source>
        <dbReference type="Proteomes" id="UP000001931"/>
    </source>
</evidence>
<dbReference type="HOGENOM" id="CLU_141430_0_0_2"/>
<dbReference type="KEGG" id="mst:Msp_0427"/>
<proteinExistence type="predicted"/>
<organism evidence="1 2">
    <name type="scientific">Methanosphaera stadtmanae (strain ATCC 43021 / DSM 3091 / JCM 11832 / MCB-3)</name>
    <dbReference type="NCBI Taxonomy" id="339860"/>
    <lineage>
        <taxon>Archaea</taxon>
        <taxon>Methanobacteriati</taxon>
        <taxon>Methanobacteriota</taxon>
        <taxon>Methanomada group</taxon>
        <taxon>Methanobacteria</taxon>
        <taxon>Methanobacteriales</taxon>
        <taxon>Methanobacteriaceae</taxon>
        <taxon>Methanosphaera</taxon>
    </lineage>
</organism>
<dbReference type="AlphaFoldDB" id="Q2NH75"/>
<reference evidence="1 2" key="1">
    <citation type="journal article" date="2006" name="J. Bacteriol.">
        <title>The genome sequence of Methanosphaera stadtmanae reveals why this human intestinal archaeon is restricted to methanol and H2 for methane formation and ATP synthesis.</title>
        <authorList>
            <person name="Fricke W.F."/>
            <person name="Seedorf H."/>
            <person name="Henne A."/>
            <person name="Kruer M."/>
            <person name="Liesegang H."/>
            <person name="Hedderich R."/>
            <person name="Gottschalk G."/>
            <person name="Thauer R.K."/>
        </authorList>
    </citation>
    <scope>NUCLEOTIDE SEQUENCE [LARGE SCALE GENOMIC DNA]</scope>
    <source>
        <strain evidence="2">ATCC 43021 / DSM 3091 / JCM 11832 / MCB-3</strain>
    </source>
</reference>
<sequence length="157" mass="19143">MKNKHKKNSLYKEKIIYSHEKFKNKAYNTILNVKQLKLHDFIEDFVEIDYNTFLEIDKSKCKTKSVTTDLKEEYRKPIDTLIRDHQFCQFHLQQKINRDLKKFIKENNLNENEINILYQQKKRINSIIYAQNIKNAIKMLEDILNNKKNYYKPIIEI</sequence>
<evidence type="ECO:0000313" key="1">
    <source>
        <dbReference type="EMBL" id="ABC56828.1"/>
    </source>
</evidence>
<gene>
    <name evidence="1" type="ordered locus">Msp_0427</name>
</gene>
<protein>
    <submittedName>
        <fullName evidence="1">Uncharacterized protein</fullName>
    </submittedName>
</protein>
<accession>Q2NH75</accession>
<keyword evidence="2" id="KW-1185">Reference proteome</keyword>
<dbReference type="Proteomes" id="UP000001931">
    <property type="component" value="Chromosome"/>
</dbReference>
<dbReference type="EMBL" id="CP000102">
    <property type="protein sequence ID" value="ABC56828.1"/>
    <property type="molecule type" value="Genomic_DNA"/>
</dbReference>
<name>Q2NH75_METST</name>